<sequence>MSFALIASDSEKADQLVRRLTQGRYTIAEAARFLCNDYEGVNYPFLISDLKECVRKGQIPAYKPSITDTAYIPADVHNDYEEIYWNDLNDKWLPRFNWAKRHYPSPLAQLRPNESCWSCQHLSLGDAICLSANIAPDWAAYAKDIGIVNVSKISCGYSPRLTSALYWAQNTNCSWLHNNPAQFKATDQVKLAEFARWVIEENSDWVVPDEFRALAQLTDVNQVDGLIELSSAAWKERAKALAEKQLNQNPRLTIDEISLLIHAKFFDEKIRSSYGGGKEIKVATIKDSLSKDMWFSKVARSLRK</sequence>
<protein>
    <submittedName>
        <fullName evidence="1">Uncharacterized protein</fullName>
    </submittedName>
</protein>
<accession>A0A6M9PPR5</accession>
<keyword evidence="2" id="KW-1185">Reference proteome</keyword>
<reference evidence="1 2" key="1">
    <citation type="submission" date="2018-04" db="EMBL/GenBank/DDBJ databases">
        <title>Polynucleobacter sp. UK-Long2-W17 genome.</title>
        <authorList>
            <person name="Hahn M.W."/>
        </authorList>
    </citation>
    <scope>NUCLEOTIDE SEQUENCE [LARGE SCALE GENOMIC DNA]</scope>
    <source>
        <strain evidence="1 2">UK-Long2-W17</strain>
    </source>
</reference>
<proteinExistence type="predicted"/>
<evidence type="ECO:0000313" key="2">
    <source>
        <dbReference type="Proteomes" id="UP000501090"/>
    </source>
</evidence>
<dbReference type="EMBL" id="CP028940">
    <property type="protein sequence ID" value="QKM60885.1"/>
    <property type="molecule type" value="Genomic_DNA"/>
</dbReference>
<dbReference type="Proteomes" id="UP000501090">
    <property type="component" value="Chromosome"/>
</dbReference>
<gene>
    <name evidence="1" type="ORF">DN92_07500</name>
</gene>
<organism evidence="1 2">
    <name type="scientific">Polynucleobacter arcticus</name>
    <dbReference type="NCBI Taxonomy" id="1743165"/>
    <lineage>
        <taxon>Bacteria</taxon>
        <taxon>Pseudomonadati</taxon>
        <taxon>Pseudomonadota</taxon>
        <taxon>Betaproteobacteria</taxon>
        <taxon>Burkholderiales</taxon>
        <taxon>Burkholderiaceae</taxon>
        <taxon>Polynucleobacter</taxon>
    </lineage>
</organism>
<evidence type="ECO:0000313" key="1">
    <source>
        <dbReference type="EMBL" id="QKM60885.1"/>
    </source>
</evidence>
<dbReference type="AlphaFoldDB" id="A0A6M9PPR5"/>
<name>A0A6M9PPR5_9BURK</name>
<dbReference type="KEGG" id="pard:DN92_07500"/>
<dbReference type="RefSeq" id="WP_173960648.1">
    <property type="nucleotide sequence ID" value="NZ_CBCSCC010000008.1"/>
</dbReference>